<reference evidence="4" key="1">
    <citation type="submission" date="2016-10" db="EMBL/GenBank/DDBJ databases">
        <authorList>
            <person name="Varghese N."/>
            <person name="Submissions S."/>
        </authorList>
    </citation>
    <scope>NUCLEOTIDE SEQUENCE [LARGE SCALE GENOMIC DNA]</scope>
    <source>
        <strain evidence="4">DSM 217</strain>
    </source>
</reference>
<evidence type="ECO:0000313" key="3">
    <source>
        <dbReference type="EMBL" id="SDX37440.1"/>
    </source>
</evidence>
<dbReference type="EMBL" id="FNNZ01000023">
    <property type="protein sequence ID" value="SDX37440.1"/>
    <property type="molecule type" value="Genomic_DNA"/>
</dbReference>
<evidence type="ECO:0000256" key="1">
    <source>
        <dbReference type="SAM" id="Phobius"/>
    </source>
</evidence>
<dbReference type="InterPro" id="IPR049220">
    <property type="entry name" value="DUF6868"/>
</dbReference>
<dbReference type="RefSeq" id="WP_093036211.1">
    <property type="nucleotide sequence ID" value="NZ_FNNZ01000023.1"/>
</dbReference>
<dbReference type="Proteomes" id="UP000198816">
    <property type="component" value="Unassembled WGS sequence"/>
</dbReference>
<dbReference type="Pfam" id="PF21742">
    <property type="entry name" value="DUF6868"/>
    <property type="match status" value="1"/>
</dbReference>
<protein>
    <recommendedName>
        <fullName evidence="2">DUF6868 domain-containing protein</fullName>
    </recommendedName>
</protein>
<organism evidence="3 4">
    <name type="scientific">Thiocapsa roseopersicina</name>
    <dbReference type="NCBI Taxonomy" id="1058"/>
    <lineage>
        <taxon>Bacteria</taxon>
        <taxon>Pseudomonadati</taxon>
        <taxon>Pseudomonadota</taxon>
        <taxon>Gammaproteobacteria</taxon>
        <taxon>Chromatiales</taxon>
        <taxon>Chromatiaceae</taxon>
        <taxon>Thiocapsa</taxon>
    </lineage>
</organism>
<dbReference type="AlphaFoldDB" id="A0A1H3B5Y4"/>
<keyword evidence="1" id="KW-0812">Transmembrane</keyword>
<feature type="domain" description="DUF6868" evidence="2">
    <location>
        <begin position="1"/>
        <end position="78"/>
    </location>
</feature>
<gene>
    <name evidence="3" type="ORF">SAMN05421783_12318</name>
</gene>
<dbReference type="OrthoDB" id="5472096at2"/>
<accession>A0A1H3B5Y4</accession>
<keyword evidence="4" id="KW-1185">Reference proteome</keyword>
<feature type="transmembrane region" description="Helical" evidence="1">
    <location>
        <begin position="9"/>
        <end position="32"/>
    </location>
</feature>
<evidence type="ECO:0000259" key="2">
    <source>
        <dbReference type="Pfam" id="PF21742"/>
    </source>
</evidence>
<keyword evidence="1" id="KW-1133">Transmembrane helix</keyword>
<proteinExistence type="predicted"/>
<name>A0A1H3B5Y4_THIRO</name>
<sequence>MTTTGITDFLLWCVGINYGFLLLWFVGFAFAHDWMYRLHSRWFRLSVETFDAIHYAGMAAYKLAILLLNLVPLLALHLSD</sequence>
<evidence type="ECO:0000313" key="4">
    <source>
        <dbReference type="Proteomes" id="UP000198816"/>
    </source>
</evidence>
<feature type="transmembrane region" description="Helical" evidence="1">
    <location>
        <begin position="52"/>
        <end position="76"/>
    </location>
</feature>
<keyword evidence="1" id="KW-0472">Membrane</keyword>